<evidence type="ECO:0008006" key="4">
    <source>
        <dbReference type="Google" id="ProtNLM"/>
    </source>
</evidence>
<evidence type="ECO:0000313" key="3">
    <source>
        <dbReference type="Proteomes" id="UP000309174"/>
    </source>
</evidence>
<keyword evidence="3" id="KW-1185">Reference proteome</keyword>
<proteinExistence type="predicted"/>
<dbReference type="EMBL" id="VCKW01000005">
    <property type="protein sequence ID" value="TMR07066.1"/>
    <property type="molecule type" value="Genomic_DNA"/>
</dbReference>
<protein>
    <recommendedName>
        <fullName evidence="4">FtsX-like permease family protein</fullName>
    </recommendedName>
</protein>
<keyword evidence="1" id="KW-1133">Transmembrane helix</keyword>
<feature type="transmembrane region" description="Helical" evidence="1">
    <location>
        <begin position="182"/>
        <end position="207"/>
    </location>
</feature>
<accession>A0A5C4JJ49</accession>
<keyword evidence="1" id="KW-0812">Transmembrane</keyword>
<gene>
    <name evidence="2" type="ORF">ETD83_02030</name>
</gene>
<feature type="transmembrane region" description="Helical" evidence="1">
    <location>
        <begin position="228"/>
        <end position="251"/>
    </location>
</feature>
<dbReference type="Proteomes" id="UP000309174">
    <property type="component" value="Unassembled WGS sequence"/>
</dbReference>
<feature type="transmembrane region" description="Helical" evidence="1">
    <location>
        <begin position="280"/>
        <end position="301"/>
    </location>
</feature>
<keyword evidence="1" id="KW-0472">Membrane</keyword>
<organism evidence="2 3">
    <name type="scientific">Actinomadura soli</name>
    <dbReference type="NCBI Taxonomy" id="2508997"/>
    <lineage>
        <taxon>Bacteria</taxon>
        <taxon>Bacillati</taxon>
        <taxon>Actinomycetota</taxon>
        <taxon>Actinomycetes</taxon>
        <taxon>Streptosporangiales</taxon>
        <taxon>Thermomonosporaceae</taxon>
        <taxon>Actinomadura</taxon>
    </lineage>
</organism>
<sequence>MPVLPLRTLPGVTGTCVHADAAQCPALSFVAREDPAGMTVLLDNVVGGAREARMLLGRDDPAVTSALAAGKVVLFGAKPTGGGTTAARVFVWDNDVERTLRQVDGLPAVAGGGHPGVRAIVPPKIAERIGMPVQTEAFGVDRADHRVTKAEEARLKKAVSPFNPYTDAVYVERGFTESFGTITLLLASVAGVLALGGALIATSLAAADARPDLATLAAVGARPLTWRVLTMGQAAFVAGLGCWLGIAGGLVPGLAVARPLTGQPEQAGAASHGTIIDIPWTLLLAIGVLIPLAAALVAGTFTRDRLPMTRRVLS</sequence>
<comment type="caution">
    <text evidence="2">The sequence shown here is derived from an EMBL/GenBank/DDBJ whole genome shotgun (WGS) entry which is preliminary data.</text>
</comment>
<evidence type="ECO:0000313" key="2">
    <source>
        <dbReference type="EMBL" id="TMR07066.1"/>
    </source>
</evidence>
<dbReference type="OrthoDB" id="3405625at2"/>
<evidence type="ECO:0000256" key="1">
    <source>
        <dbReference type="SAM" id="Phobius"/>
    </source>
</evidence>
<reference evidence="2 3" key="1">
    <citation type="submission" date="2019-05" db="EMBL/GenBank/DDBJ databases">
        <title>Draft genome sequence of Actinomadura sp. 14C53.</title>
        <authorList>
            <person name="Saricaoglu S."/>
            <person name="Isik K."/>
        </authorList>
    </citation>
    <scope>NUCLEOTIDE SEQUENCE [LARGE SCALE GENOMIC DNA]</scope>
    <source>
        <strain evidence="2 3">14C53</strain>
    </source>
</reference>
<name>A0A5C4JJ49_9ACTN</name>
<dbReference type="RefSeq" id="WP_138643316.1">
    <property type="nucleotide sequence ID" value="NZ_VCKW01000005.1"/>
</dbReference>
<dbReference type="AlphaFoldDB" id="A0A5C4JJ49"/>